<dbReference type="AlphaFoldDB" id="A0AAF0ENF5"/>
<feature type="compositionally biased region" description="Polar residues" evidence="1">
    <location>
        <begin position="230"/>
        <end position="244"/>
    </location>
</feature>
<feature type="compositionally biased region" description="Basic and acidic residues" evidence="1">
    <location>
        <begin position="245"/>
        <end position="255"/>
    </location>
</feature>
<evidence type="ECO:0000259" key="2">
    <source>
        <dbReference type="PROSITE" id="PS50238"/>
    </source>
</evidence>
<organism evidence="3 4">
    <name type="scientific">Malassezia nana</name>
    <dbReference type="NCBI Taxonomy" id="180528"/>
    <lineage>
        <taxon>Eukaryota</taxon>
        <taxon>Fungi</taxon>
        <taxon>Dikarya</taxon>
        <taxon>Basidiomycota</taxon>
        <taxon>Ustilaginomycotina</taxon>
        <taxon>Malasseziomycetes</taxon>
        <taxon>Malasseziales</taxon>
        <taxon>Malasseziaceae</taxon>
        <taxon>Malassezia</taxon>
    </lineage>
</organism>
<dbReference type="GO" id="GO:0007010">
    <property type="term" value="P:cytoskeleton organization"/>
    <property type="evidence" value="ECO:0007669"/>
    <property type="project" value="TreeGrafter"/>
</dbReference>
<dbReference type="InterPro" id="IPR008936">
    <property type="entry name" value="Rho_GTPase_activation_prot"/>
</dbReference>
<dbReference type="SMART" id="SM00324">
    <property type="entry name" value="RhoGAP"/>
    <property type="match status" value="1"/>
</dbReference>
<sequence>MAMTSPTPLNVTYPPTFTSSFWTYPEYRKGAVVLYSRLQEGLDENESLLALVRHRAEAEAAYADALAHPPTAPCVDTILFPAAVEPSRPGYRAYNTVSSQAIRQLPQAMSQEGERHTRIAQQLQSLILTPFGKWAYAHADRVHASWHKIDSALLAMERQTTETAKRRTVYETRCQQADEAEDDARFAPTPNVQSPSSRDAAKMVSGTTPSQPEQPRVASMPLPSVVVSDTPESVKQSTSSASTDEAQKLKRRETLRQQFGFKPRVEGEPATRTKEESESTYRRQESRFSSYWTLTMGKVSDSQTLAQVKAAVTGLAEPRHLRLRREAQAAEEAYRESVKLLDSLRTTAEQVLFHEYRLAQKWEMDRVTAVQRVLSAFRHAVGSGVDDQARDFTPRAHLEQLIAAHKTGPFRPVSTVFKPYYQDDSNTVAGVSAAGFGMDLLSAAKGAALAAQASHPGSSPAAATSAMPSLPPVLHELLAALQRCYAERTRWLPPSGKATEDDIRGEKRRIWLYEVPLGTVHQLRRQLIDHYDASASSAAADVPAPDQLLDAVDASVLAATVKLWLLELESPLVPFTLWDEVAEIYEAAHVRTLAVDDGSAERVKKELVEPTLHGLVLVLQRLPKLHLACLDAFVAHLYKLMKDTPMDESNEMYATKLGVSLGRYILRPSGSLPSTLYAEYPALLLKDLILHYEELLPPLVRSKAKESDMKVLNSFKTGLLRQRSMLVDERIKRSSLGGLGLPAEALQRRVTQIGTRYSSSPAGRASGPIRPLSMASLSQTTPTKQKDPVPMPLVQDVSPVREAITSSRPVDTGKASERKDLPSATPQAAEPPAPELDFATAPSTTAVARPSPGMAHAKRHSISERRKLFEAASEQADAVAPAGGDTAPPIESLNRASPSLQRRPRTGAVRGPRGPRQVSG</sequence>
<dbReference type="GO" id="GO:0005886">
    <property type="term" value="C:plasma membrane"/>
    <property type="evidence" value="ECO:0007669"/>
    <property type="project" value="TreeGrafter"/>
</dbReference>
<name>A0AAF0ENF5_9BASI</name>
<feature type="region of interest" description="Disordered" evidence="1">
    <location>
        <begin position="777"/>
        <end position="920"/>
    </location>
</feature>
<feature type="domain" description="Rho-GAP" evidence="2">
    <location>
        <begin position="462"/>
        <end position="696"/>
    </location>
</feature>
<proteinExistence type="predicted"/>
<evidence type="ECO:0000313" key="3">
    <source>
        <dbReference type="EMBL" id="WFD25951.1"/>
    </source>
</evidence>
<dbReference type="GO" id="GO:0005737">
    <property type="term" value="C:cytoplasm"/>
    <property type="evidence" value="ECO:0007669"/>
    <property type="project" value="TreeGrafter"/>
</dbReference>
<dbReference type="EMBL" id="CP119893">
    <property type="protein sequence ID" value="WFD25951.1"/>
    <property type="molecule type" value="Genomic_DNA"/>
</dbReference>
<reference evidence="3" key="1">
    <citation type="submission" date="2023-03" db="EMBL/GenBank/DDBJ databases">
        <title>Mating type loci evolution in Malassezia.</title>
        <authorList>
            <person name="Coelho M.A."/>
        </authorList>
    </citation>
    <scope>NUCLEOTIDE SEQUENCE</scope>
    <source>
        <strain evidence="3">CBS 9557</strain>
    </source>
</reference>
<protein>
    <submittedName>
        <fullName evidence="3">Rho-GTPase-activating protein 8</fullName>
    </submittedName>
</protein>
<dbReference type="Pfam" id="PF00620">
    <property type="entry name" value="RhoGAP"/>
    <property type="match status" value="1"/>
</dbReference>
<dbReference type="SUPFAM" id="SSF103657">
    <property type="entry name" value="BAR/IMD domain-like"/>
    <property type="match status" value="1"/>
</dbReference>
<dbReference type="SUPFAM" id="SSF48350">
    <property type="entry name" value="GTPase activation domain, GAP"/>
    <property type="match status" value="1"/>
</dbReference>
<feature type="compositionally biased region" description="Basic and acidic residues" evidence="1">
    <location>
        <begin position="263"/>
        <end position="282"/>
    </location>
</feature>
<feature type="region of interest" description="Disordered" evidence="1">
    <location>
        <begin position="174"/>
        <end position="282"/>
    </location>
</feature>
<dbReference type="GO" id="GO:0007264">
    <property type="term" value="P:small GTPase-mediated signal transduction"/>
    <property type="evidence" value="ECO:0007669"/>
    <property type="project" value="TreeGrafter"/>
</dbReference>
<dbReference type="PANTHER" id="PTHR23065:SF17">
    <property type="entry name" value="RHO-GTPASE-ACTIVATING PROTEIN RGD2"/>
    <property type="match status" value="1"/>
</dbReference>
<gene>
    <name evidence="3" type="primary">rga8</name>
    <name evidence="3" type="ORF">MNAN1_000924</name>
</gene>
<dbReference type="PANTHER" id="PTHR23065">
    <property type="entry name" value="PROLINE-SERINE-THREONINE PHOSPHATASE INTERACTING PROTEIN 1"/>
    <property type="match status" value="1"/>
</dbReference>
<dbReference type="InterPro" id="IPR000198">
    <property type="entry name" value="RhoGAP_dom"/>
</dbReference>
<dbReference type="Gene3D" id="1.10.555.10">
    <property type="entry name" value="Rho GTPase activation protein"/>
    <property type="match status" value="1"/>
</dbReference>
<evidence type="ECO:0000256" key="1">
    <source>
        <dbReference type="SAM" id="MobiDB-lite"/>
    </source>
</evidence>
<dbReference type="Proteomes" id="UP001213623">
    <property type="component" value="Chromosome 2"/>
</dbReference>
<keyword evidence="4" id="KW-1185">Reference proteome</keyword>
<dbReference type="Gene3D" id="1.20.1270.60">
    <property type="entry name" value="Arfaptin homology (AH) domain/BAR domain"/>
    <property type="match status" value="1"/>
</dbReference>
<evidence type="ECO:0000313" key="4">
    <source>
        <dbReference type="Proteomes" id="UP001213623"/>
    </source>
</evidence>
<dbReference type="PROSITE" id="PS50238">
    <property type="entry name" value="RHOGAP"/>
    <property type="match status" value="1"/>
</dbReference>
<dbReference type="InterPro" id="IPR027267">
    <property type="entry name" value="AH/BAR_dom_sf"/>
</dbReference>
<dbReference type="GO" id="GO:0005096">
    <property type="term" value="F:GTPase activator activity"/>
    <property type="evidence" value="ECO:0007669"/>
    <property type="project" value="TreeGrafter"/>
</dbReference>
<dbReference type="GO" id="GO:0000935">
    <property type="term" value="C:division septum"/>
    <property type="evidence" value="ECO:0007669"/>
    <property type="project" value="TreeGrafter"/>
</dbReference>
<accession>A0AAF0ENF5</accession>